<name>A0A1V9Y560_ACHHY</name>
<dbReference type="EMBL" id="JNBR01002866">
    <property type="protein sequence ID" value="OQR80855.1"/>
    <property type="molecule type" value="Genomic_DNA"/>
</dbReference>
<evidence type="ECO:0000313" key="2">
    <source>
        <dbReference type="Proteomes" id="UP000243579"/>
    </source>
</evidence>
<sequence>MCQHRYRTPESNSHFVIVAESHGTSPGLPSGFYKRGNSYNDSESDVHNMHHTRFTYLGSIISDSSGSLSSRLYDSLGENDVAWKYMTESEKLRCMQSKDSLGANSLHDSEGESFASLCRALSQRLVELVEGAMRVQHYSFP</sequence>
<keyword evidence="2" id="KW-1185">Reference proteome</keyword>
<proteinExistence type="predicted"/>
<comment type="caution">
    <text evidence="1">The sequence shown here is derived from an EMBL/GenBank/DDBJ whole genome shotgun (WGS) entry which is preliminary data.</text>
</comment>
<accession>A0A1V9Y560</accession>
<organism evidence="1 2">
    <name type="scientific">Achlya hypogyna</name>
    <name type="common">Oomycete</name>
    <name type="synonym">Protoachlya hypogyna</name>
    <dbReference type="NCBI Taxonomy" id="1202772"/>
    <lineage>
        <taxon>Eukaryota</taxon>
        <taxon>Sar</taxon>
        <taxon>Stramenopiles</taxon>
        <taxon>Oomycota</taxon>
        <taxon>Saprolegniomycetes</taxon>
        <taxon>Saprolegniales</taxon>
        <taxon>Achlyaceae</taxon>
        <taxon>Achlya</taxon>
    </lineage>
</organism>
<evidence type="ECO:0000313" key="1">
    <source>
        <dbReference type="EMBL" id="OQR80855.1"/>
    </source>
</evidence>
<dbReference type="AlphaFoldDB" id="A0A1V9Y560"/>
<gene>
    <name evidence="1" type="ORF">ACHHYP_17113</name>
</gene>
<dbReference type="OrthoDB" id="10433261at2759"/>
<protein>
    <submittedName>
        <fullName evidence="1">Uncharacterized protein</fullName>
    </submittedName>
</protein>
<reference evidence="1 2" key="1">
    <citation type="journal article" date="2014" name="Genome Biol. Evol.">
        <title>The secreted proteins of Achlya hypogyna and Thraustotheca clavata identify the ancestral oomycete secretome and reveal gene acquisitions by horizontal gene transfer.</title>
        <authorList>
            <person name="Misner I."/>
            <person name="Blouin N."/>
            <person name="Leonard G."/>
            <person name="Richards T.A."/>
            <person name="Lane C.E."/>
        </authorList>
    </citation>
    <scope>NUCLEOTIDE SEQUENCE [LARGE SCALE GENOMIC DNA]</scope>
    <source>
        <strain evidence="1 2">ATCC 48635</strain>
    </source>
</reference>
<dbReference type="Proteomes" id="UP000243579">
    <property type="component" value="Unassembled WGS sequence"/>
</dbReference>